<comment type="caution">
    <text evidence="3">The sequence shown here is derived from an EMBL/GenBank/DDBJ whole genome shotgun (WGS) entry which is preliminary data.</text>
</comment>
<accession>A0ABV5WC34</accession>
<evidence type="ECO:0000313" key="4">
    <source>
        <dbReference type="Proteomes" id="UP001589609"/>
    </source>
</evidence>
<evidence type="ECO:0000313" key="3">
    <source>
        <dbReference type="EMBL" id="MFB9758023.1"/>
    </source>
</evidence>
<dbReference type="EMBL" id="JBHMAF010000020">
    <property type="protein sequence ID" value="MFB9758023.1"/>
    <property type="molecule type" value="Genomic_DNA"/>
</dbReference>
<feature type="compositionally biased region" description="Polar residues" evidence="2">
    <location>
        <begin position="70"/>
        <end position="122"/>
    </location>
</feature>
<organism evidence="3 4">
    <name type="scientific">Ectobacillus funiculus</name>
    <dbReference type="NCBI Taxonomy" id="137993"/>
    <lineage>
        <taxon>Bacteria</taxon>
        <taxon>Bacillati</taxon>
        <taxon>Bacillota</taxon>
        <taxon>Bacilli</taxon>
        <taxon>Bacillales</taxon>
        <taxon>Bacillaceae</taxon>
        <taxon>Ectobacillus</taxon>
    </lineage>
</organism>
<evidence type="ECO:0000256" key="1">
    <source>
        <dbReference type="SAM" id="Coils"/>
    </source>
</evidence>
<keyword evidence="1" id="KW-0175">Coiled coil</keyword>
<feature type="coiled-coil region" evidence="1">
    <location>
        <begin position="158"/>
        <end position="185"/>
    </location>
</feature>
<dbReference type="RefSeq" id="WP_379948266.1">
    <property type="nucleotide sequence ID" value="NZ_JBHMAF010000020.1"/>
</dbReference>
<reference evidence="3 4" key="1">
    <citation type="submission" date="2024-09" db="EMBL/GenBank/DDBJ databases">
        <authorList>
            <person name="Sun Q."/>
            <person name="Mori K."/>
        </authorList>
    </citation>
    <scope>NUCLEOTIDE SEQUENCE [LARGE SCALE GENOMIC DNA]</scope>
    <source>
        <strain evidence="3 4">JCM 11201</strain>
    </source>
</reference>
<gene>
    <name evidence="3" type="ORF">ACFFMS_05650</name>
</gene>
<protein>
    <recommendedName>
        <fullName evidence="5">Chromosome-anchoring protein RacA</fullName>
    </recommendedName>
</protein>
<proteinExistence type="predicted"/>
<dbReference type="Gene3D" id="1.10.1660.10">
    <property type="match status" value="1"/>
</dbReference>
<evidence type="ECO:0000256" key="2">
    <source>
        <dbReference type="SAM" id="MobiDB-lite"/>
    </source>
</evidence>
<dbReference type="Proteomes" id="UP001589609">
    <property type="component" value="Unassembled WGS sequence"/>
</dbReference>
<keyword evidence="4" id="KW-1185">Reference proteome</keyword>
<evidence type="ECO:0008006" key="5">
    <source>
        <dbReference type="Google" id="ProtNLM"/>
    </source>
</evidence>
<feature type="region of interest" description="Disordered" evidence="2">
    <location>
        <begin position="56"/>
        <end position="123"/>
    </location>
</feature>
<name>A0ABV5WC34_9BACI</name>
<sequence length="212" mass="24030">MEYKTPMIAEKMGVSTKVVMRIVQQLNLEIKKNKFGHYVFNEEDVQTIMANYSSSQETAATVSPPRENKVSSSTIEEPHSVKTQGDSSSTIEEPHSVKTQGDSSSTIEEPHSIKTQGNSSAPDSFHVLQKQVDDIEYRLLQNEDRLRQKADGVVQYQLLQHRNDIEELQKKVESLEAALQQLERRKQPLAVVPDYSATKPKRRSIIFSIFGL</sequence>